<dbReference type="AlphaFoldDB" id="A0A255GGL7"/>
<accession>A0A255GGL7</accession>
<feature type="domain" description="PLD phosphodiesterase" evidence="2">
    <location>
        <begin position="324"/>
        <end position="351"/>
    </location>
</feature>
<dbReference type="PANTHER" id="PTHR21248">
    <property type="entry name" value="CARDIOLIPIN SYNTHASE"/>
    <property type="match status" value="1"/>
</dbReference>
<evidence type="ECO:0000256" key="1">
    <source>
        <dbReference type="SAM" id="Phobius"/>
    </source>
</evidence>
<keyword evidence="4" id="KW-1185">Reference proteome</keyword>
<evidence type="ECO:0000313" key="3">
    <source>
        <dbReference type="EMBL" id="OYO13453.1"/>
    </source>
</evidence>
<name>A0A255GGL7_9ACTN</name>
<comment type="caution">
    <text evidence="3">The sequence shown here is derived from an EMBL/GenBank/DDBJ whole genome shotgun (WGS) entry which is preliminary data.</text>
</comment>
<protein>
    <submittedName>
        <fullName evidence="3">Cardiolipin synthase B</fullName>
    </submittedName>
</protein>
<dbReference type="Proteomes" id="UP000215896">
    <property type="component" value="Unassembled WGS sequence"/>
</dbReference>
<dbReference type="InterPro" id="IPR001736">
    <property type="entry name" value="PLipase_D/transphosphatidylase"/>
</dbReference>
<dbReference type="InterPro" id="IPR025202">
    <property type="entry name" value="PLD-like_dom"/>
</dbReference>
<reference evidence="3 4" key="1">
    <citation type="submission" date="2017-07" db="EMBL/GenBank/DDBJ databases">
        <title>Draft whole genome sequences of clinical Proprionibacteriaceae strains.</title>
        <authorList>
            <person name="Bernier A.-M."/>
            <person name="Bernard K."/>
            <person name="Domingo M.-C."/>
        </authorList>
    </citation>
    <scope>NUCLEOTIDE SEQUENCE [LARGE SCALE GENOMIC DNA]</scope>
    <source>
        <strain evidence="3 4">NML 030167</strain>
    </source>
</reference>
<dbReference type="CDD" id="cd09110">
    <property type="entry name" value="PLDc_CLS_1"/>
    <property type="match status" value="1"/>
</dbReference>
<dbReference type="Gene3D" id="3.30.870.10">
    <property type="entry name" value="Endonuclease Chain A"/>
    <property type="match status" value="2"/>
</dbReference>
<keyword evidence="1" id="KW-1133">Transmembrane helix</keyword>
<dbReference type="Pfam" id="PF13091">
    <property type="entry name" value="PLDc_2"/>
    <property type="match status" value="2"/>
</dbReference>
<dbReference type="CDD" id="cd09159">
    <property type="entry name" value="PLDc_ybhO_like_2"/>
    <property type="match status" value="1"/>
</dbReference>
<dbReference type="SUPFAM" id="SSF56024">
    <property type="entry name" value="Phospholipase D/nuclease"/>
    <property type="match status" value="2"/>
</dbReference>
<evidence type="ECO:0000313" key="4">
    <source>
        <dbReference type="Proteomes" id="UP000215896"/>
    </source>
</evidence>
<organism evidence="3 4">
    <name type="scientific">Enemella evansiae</name>
    <dbReference type="NCBI Taxonomy" id="2016499"/>
    <lineage>
        <taxon>Bacteria</taxon>
        <taxon>Bacillati</taxon>
        <taxon>Actinomycetota</taxon>
        <taxon>Actinomycetes</taxon>
        <taxon>Propionibacteriales</taxon>
        <taxon>Propionibacteriaceae</taxon>
        <taxon>Enemella</taxon>
    </lineage>
</organism>
<dbReference type="EMBL" id="NMVO01000013">
    <property type="protein sequence ID" value="OYO13453.1"/>
    <property type="molecule type" value="Genomic_DNA"/>
</dbReference>
<keyword evidence="1" id="KW-0812">Transmembrane</keyword>
<dbReference type="PROSITE" id="PS50035">
    <property type="entry name" value="PLD"/>
    <property type="match status" value="2"/>
</dbReference>
<evidence type="ECO:0000259" key="2">
    <source>
        <dbReference type="PROSITE" id="PS50035"/>
    </source>
</evidence>
<dbReference type="SMART" id="SM00155">
    <property type="entry name" value="PLDc"/>
    <property type="match status" value="2"/>
</dbReference>
<keyword evidence="1" id="KW-0472">Membrane</keyword>
<dbReference type="PANTHER" id="PTHR21248:SF22">
    <property type="entry name" value="PHOSPHOLIPASE D"/>
    <property type="match status" value="1"/>
</dbReference>
<dbReference type="GO" id="GO:0030572">
    <property type="term" value="F:phosphatidyltransferase activity"/>
    <property type="evidence" value="ECO:0007669"/>
    <property type="project" value="UniProtKB-ARBA"/>
</dbReference>
<feature type="domain" description="PLD phosphodiesterase" evidence="2">
    <location>
        <begin position="156"/>
        <end position="183"/>
    </location>
</feature>
<proteinExistence type="predicted"/>
<gene>
    <name evidence="3" type="ORF">CGZ94_10780</name>
</gene>
<feature type="transmembrane region" description="Helical" evidence="1">
    <location>
        <begin position="12"/>
        <end position="31"/>
    </location>
</feature>
<dbReference type="GO" id="GO:0032049">
    <property type="term" value="P:cardiolipin biosynthetic process"/>
    <property type="evidence" value="ECO:0007669"/>
    <property type="project" value="UniProtKB-ARBA"/>
</dbReference>
<dbReference type="RefSeq" id="WP_094359934.1">
    <property type="nucleotide sequence ID" value="NZ_NMVK01000026.1"/>
</dbReference>
<sequence>MWWRGIRQWTRRAILGFFGAQIGTMLVLLLIDNHRKRDRKPVVFPKSAPVPVTAGGSKLTVYTYGQDLYTDMLAAIDSAQDHIYLESFIFKGDRTGREFRRALLRAAQRGVEVYVVVDEFANLVVPRRFYRFGGDRVHVLKHPLVFPTWDFLHPRNTGRNHRKLLIVDAKVGFIGGYNIGSLYATDWRDTHCRVTGEAVGELENAFVDYWNLVVGRNRHELESIAPRSWYSPIKVHRNVPRQLVYPIRYMYLEAIDRATERIWMTHAYLIPDEDMVHALTEAARRGVDVRIIVPERSNHIVADWISRGYYRALLSGGVRLFLYQGAMVHAKTALIDDAWSTVGTANLDNLSLIGNYEVNLEVTDADMNSKMAEVFELDLTNCRELTLEEWVRRPLMVKFSEALLKPLGPLF</sequence>
<dbReference type="OrthoDB" id="9762009at2"/>